<sequence length="147" mass="16851">NLTTAPFVKIANGYYYFDLGEKKNWFEAYQACRRMDAELLTFETLEEWQTISEYVFEQNIKRLYWTSGTDQGREGVYTWFSNGQALIGGMWGNAQPDNAGNTENCIEYGWIMGKSGIGLNDRPCGNNYQTNFICEAAKPKTASFVIW</sequence>
<dbReference type="InterPro" id="IPR016186">
    <property type="entry name" value="C-type_lectin-like/link_sf"/>
</dbReference>
<dbReference type="EMBL" id="CP012523">
    <property type="protein sequence ID" value="ALC39819.1"/>
    <property type="molecule type" value="Genomic_DNA"/>
</dbReference>
<evidence type="ECO:0000259" key="1">
    <source>
        <dbReference type="PROSITE" id="PS50041"/>
    </source>
</evidence>
<dbReference type="SMART" id="SM00034">
    <property type="entry name" value="CLECT"/>
    <property type="match status" value="1"/>
</dbReference>
<dbReference type="InterPro" id="IPR016187">
    <property type="entry name" value="CTDL_fold"/>
</dbReference>
<dbReference type="InterPro" id="IPR001304">
    <property type="entry name" value="C-type_lectin-like"/>
</dbReference>
<proteinExistence type="predicted"/>
<dbReference type="PANTHER" id="PTHR22802:SF379">
    <property type="entry name" value="CHONDROITIN SULFATE PROTEOGLYCAN 2 ISOFORM X1"/>
    <property type="match status" value="1"/>
</dbReference>
<dbReference type="PANTHER" id="PTHR22802">
    <property type="entry name" value="C-TYPE LECTIN SUPERFAMILY MEMBER"/>
    <property type="match status" value="1"/>
</dbReference>
<dbReference type="SUPFAM" id="SSF56436">
    <property type="entry name" value="C-type lectin-like"/>
    <property type="match status" value="1"/>
</dbReference>
<dbReference type="OMA" id="GDEHCDE"/>
<feature type="domain" description="C-type lectin" evidence="1">
    <location>
        <begin position="10"/>
        <end position="110"/>
    </location>
</feature>
<keyword evidence="3" id="KW-1185">Reference proteome</keyword>
<evidence type="ECO:0000313" key="2">
    <source>
        <dbReference type="EMBL" id="ALC39819.1"/>
    </source>
</evidence>
<dbReference type="Proteomes" id="UP000494163">
    <property type="component" value="Chromosome 2L"/>
</dbReference>
<dbReference type="CDD" id="cd00037">
    <property type="entry name" value="CLECT"/>
    <property type="match status" value="1"/>
</dbReference>
<dbReference type="PROSITE" id="PS50041">
    <property type="entry name" value="C_TYPE_LECTIN_2"/>
    <property type="match status" value="1"/>
</dbReference>
<dbReference type="AlphaFoldDB" id="A0A0M3QU10"/>
<name>A0A0M3QU10_DROBS</name>
<dbReference type="OrthoDB" id="7773875at2759"/>
<gene>
    <name evidence="2" type="ORF">Dbus_chr2Lg1904</name>
</gene>
<evidence type="ECO:0000313" key="3">
    <source>
        <dbReference type="Proteomes" id="UP000494163"/>
    </source>
</evidence>
<protein>
    <submittedName>
        <fullName evidence="2">Lectin-37Da</fullName>
    </submittedName>
</protein>
<dbReference type="InterPro" id="IPR051004">
    <property type="entry name" value="DC-SIGN_domain-containing"/>
</dbReference>
<dbReference type="Gene3D" id="3.10.100.10">
    <property type="entry name" value="Mannose-Binding Protein A, subunit A"/>
    <property type="match status" value="1"/>
</dbReference>
<organism evidence="2 3">
    <name type="scientific">Drosophila busckii</name>
    <name type="common">Fruit fly</name>
    <dbReference type="NCBI Taxonomy" id="30019"/>
    <lineage>
        <taxon>Eukaryota</taxon>
        <taxon>Metazoa</taxon>
        <taxon>Ecdysozoa</taxon>
        <taxon>Arthropoda</taxon>
        <taxon>Hexapoda</taxon>
        <taxon>Insecta</taxon>
        <taxon>Pterygota</taxon>
        <taxon>Neoptera</taxon>
        <taxon>Endopterygota</taxon>
        <taxon>Diptera</taxon>
        <taxon>Brachycera</taxon>
        <taxon>Muscomorpha</taxon>
        <taxon>Ephydroidea</taxon>
        <taxon>Drosophilidae</taxon>
        <taxon>Drosophila</taxon>
    </lineage>
</organism>
<reference evidence="2 3" key="1">
    <citation type="submission" date="2015-08" db="EMBL/GenBank/DDBJ databases">
        <title>Ancestral chromatin configuration constrains chromatin evolution on differentiating sex chromosomes in Drosophila.</title>
        <authorList>
            <person name="Zhou Q."/>
            <person name="Bachtrog D."/>
        </authorList>
    </citation>
    <scope>NUCLEOTIDE SEQUENCE [LARGE SCALE GENOMIC DNA]</scope>
    <source>
        <tissue evidence="2">Whole larvae</tissue>
    </source>
</reference>
<dbReference type="STRING" id="30019.A0A0M3QU10"/>
<feature type="non-terminal residue" evidence="2">
    <location>
        <position position="1"/>
    </location>
</feature>
<accession>A0A0M3QU10</accession>
<dbReference type="Pfam" id="PF00059">
    <property type="entry name" value="Lectin_C"/>
    <property type="match status" value="1"/>
</dbReference>